<evidence type="ECO:0000259" key="5">
    <source>
        <dbReference type="PROSITE" id="PS50089"/>
    </source>
</evidence>
<proteinExistence type="inferred from homology"/>
<dbReference type="GO" id="GO:0008270">
    <property type="term" value="F:zinc ion binding"/>
    <property type="evidence" value="ECO:0007669"/>
    <property type="project" value="UniProtKB-KW"/>
</dbReference>
<dbReference type="EMBL" id="SBJO01000494">
    <property type="protein sequence ID" value="KAF9760854.1"/>
    <property type="molecule type" value="Genomic_DNA"/>
</dbReference>
<accession>A0A9P6KXL9</accession>
<keyword evidence="4" id="KW-0862">Zinc</keyword>
<keyword evidence="3 4" id="KW-0863">Zinc-finger</keyword>
<gene>
    <name evidence="6" type="primary">LTN1</name>
    <name evidence="6" type="ORF">NGRA_2983</name>
</gene>
<protein>
    <recommendedName>
        <fullName evidence="2 4">E3 ubiquitin-protein ligase listerin</fullName>
        <ecNumber evidence="4">2.3.2.27</ecNumber>
    </recommendedName>
    <alternativeName>
        <fullName evidence="4">RING-type E3 ubiquitin transferase listerin</fullName>
    </alternativeName>
</protein>
<dbReference type="GO" id="GO:0005829">
    <property type="term" value="C:cytosol"/>
    <property type="evidence" value="ECO:0007669"/>
    <property type="project" value="UniProtKB-UniRule"/>
</dbReference>
<dbReference type="InterPro" id="IPR013083">
    <property type="entry name" value="Znf_RING/FYVE/PHD"/>
</dbReference>
<comment type="caution">
    <text evidence="6">The sequence shown here is derived from an EMBL/GenBank/DDBJ whole genome shotgun (WGS) entry which is preliminary data.</text>
</comment>
<comment type="subunit">
    <text evidence="4">Component of the ribosome quality control complex (RQC).</text>
</comment>
<dbReference type="EC" id="2.3.2.27" evidence="4"/>
<dbReference type="PANTHER" id="PTHR12389">
    <property type="entry name" value="ZINC FINGER PROTEIN 294"/>
    <property type="match status" value="1"/>
</dbReference>
<dbReference type="PROSITE" id="PS50089">
    <property type="entry name" value="ZF_RING_2"/>
    <property type="match status" value="1"/>
</dbReference>
<dbReference type="PANTHER" id="PTHR12389:SF0">
    <property type="entry name" value="E3 UBIQUITIN-PROTEIN LIGASE LISTERIN"/>
    <property type="match status" value="1"/>
</dbReference>
<feature type="domain" description="RING-type" evidence="5">
    <location>
        <begin position="949"/>
        <end position="996"/>
    </location>
</feature>
<comment type="function">
    <text evidence="4">E3 ubiquitin-protein ligase. Component of the ribosome quality control complex (RQC), a ribosome-associated complex that mediates ubiquitination and extraction of incompletely synthesized nascent chains for proteasomal degradation.</text>
</comment>
<organism evidence="6 7">
    <name type="scientific">Nosema granulosis</name>
    <dbReference type="NCBI Taxonomy" id="83296"/>
    <lineage>
        <taxon>Eukaryota</taxon>
        <taxon>Fungi</taxon>
        <taxon>Fungi incertae sedis</taxon>
        <taxon>Microsporidia</taxon>
        <taxon>Nosematidae</taxon>
        <taxon>Nosema</taxon>
    </lineage>
</organism>
<dbReference type="InterPro" id="IPR001841">
    <property type="entry name" value="Znf_RING"/>
</dbReference>
<evidence type="ECO:0000256" key="4">
    <source>
        <dbReference type="RuleBase" id="RU367090"/>
    </source>
</evidence>
<comment type="catalytic activity">
    <reaction evidence="4">
        <text>S-ubiquitinyl-[E2 ubiquitin-conjugating enzyme]-L-cysteine + [acceptor protein]-L-lysine = [E2 ubiquitin-conjugating enzyme]-L-cysteine + N(6)-ubiquitinyl-[acceptor protein]-L-lysine.</text>
        <dbReference type="EC" id="2.3.2.27"/>
    </reaction>
</comment>
<comment type="similarity">
    <text evidence="1 4">Belongs to the LTN1 family.</text>
</comment>
<evidence type="ECO:0000313" key="6">
    <source>
        <dbReference type="EMBL" id="KAF9760854.1"/>
    </source>
</evidence>
<dbReference type="GO" id="GO:1990112">
    <property type="term" value="C:RQC complex"/>
    <property type="evidence" value="ECO:0007669"/>
    <property type="project" value="UniProtKB-UniRule"/>
</dbReference>
<dbReference type="GO" id="GO:0072344">
    <property type="term" value="P:rescue of stalled ribosome"/>
    <property type="evidence" value="ECO:0007669"/>
    <property type="project" value="UniProtKB-UniRule"/>
</dbReference>
<comment type="pathway">
    <text evidence="4">Protein modification; protein ubiquitination.</text>
</comment>
<dbReference type="Proteomes" id="UP000740883">
    <property type="component" value="Unassembled WGS sequence"/>
</dbReference>
<dbReference type="SUPFAM" id="SSF57850">
    <property type="entry name" value="RING/U-box"/>
    <property type="match status" value="1"/>
</dbReference>
<keyword evidence="4" id="KW-0479">Metal-binding</keyword>
<evidence type="ECO:0000256" key="2">
    <source>
        <dbReference type="ARBA" id="ARBA00017157"/>
    </source>
</evidence>
<evidence type="ECO:0000256" key="3">
    <source>
        <dbReference type="PROSITE-ProRule" id="PRU00175"/>
    </source>
</evidence>
<keyword evidence="4" id="KW-0808">Transferase</keyword>
<dbReference type="InterPro" id="IPR039795">
    <property type="entry name" value="LTN1/Rkr1"/>
</dbReference>
<dbReference type="GO" id="GO:1990116">
    <property type="term" value="P:ribosome-associated ubiquitin-dependent protein catabolic process"/>
    <property type="evidence" value="ECO:0007669"/>
    <property type="project" value="UniProtKB-UniRule"/>
</dbReference>
<dbReference type="OrthoDB" id="2191389at2759"/>
<name>A0A9P6KXL9_9MICR</name>
<evidence type="ECO:0000256" key="1">
    <source>
        <dbReference type="ARBA" id="ARBA00007997"/>
    </source>
</evidence>
<reference evidence="6 7" key="1">
    <citation type="journal article" date="2020" name="Genome Biol. Evol.">
        <title>Comparative genomics of strictly vertically transmitted, feminizing microsporidia endosymbionts of amphipod crustaceans.</title>
        <authorList>
            <person name="Cormier A."/>
            <person name="Chebbi M.A."/>
            <person name="Giraud I."/>
            <person name="Wattier R."/>
            <person name="Teixeira M."/>
            <person name="Gilbert C."/>
            <person name="Rigaud T."/>
            <person name="Cordaux R."/>
        </authorList>
    </citation>
    <scope>NUCLEOTIDE SEQUENCE [LARGE SCALE GENOMIC DNA]</scope>
    <source>
        <strain evidence="6 7">Ou3-Ou53</strain>
    </source>
</reference>
<keyword evidence="7" id="KW-1185">Reference proteome</keyword>
<dbReference type="GO" id="GO:0043023">
    <property type="term" value="F:ribosomal large subunit binding"/>
    <property type="evidence" value="ECO:0007669"/>
    <property type="project" value="TreeGrafter"/>
</dbReference>
<dbReference type="Gene3D" id="3.30.40.10">
    <property type="entry name" value="Zinc/RING finger domain, C3HC4 (zinc finger)"/>
    <property type="match status" value="1"/>
</dbReference>
<dbReference type="GO" id="GO:0061630">
    <property type="term" value="F:ubiquitin protein ligase activity"/>
    <property type="evidence" value="ECO:0007669"/>
    <property type="project" value="UniProtKB-UniRule"/>
</dbReference>
<keyword evidence="4" id="KW-0833">Ubl conjugation pathway</keyword>
<sequence>MNPFDLNSQFDSFTYNNLSGLNKNSEKQVIESFNNLLKSNNLDLNPDNAMVFEAMKKHLASNNIVIRNLACDLLYKFYTDGHLSRNLNELTAVWLYKFIENPDYKTGKLIYKNHLKFEETEKYFLDLLDFQNETILALKGFIYALKSLHKESHKEFFISKIHSIKFNSNNVLHRVYNVLEILGPIEEIYCEILKVAAPSLLNNKWSIIFRIFKRVPKEINRDARYLSPDLLKEIVDALESTDGLQVKTNESLYIVLKKVKDVEEYLKENMLKVDTTTLDYKQLGVSLEFLDSNFEQDTVNGIIVEEIGINSNIREFIERDAILREMIDIKEDTEMKEIDEDFVKEVLESFKRLKQPEIIKRAALFSMSLQANFFEDKFIVENIEDALKVFPKEAFFKEGLEYDRTLVIQKYPEDFDEETARMSIERDFKPFVKIERFRKIVTIVLDRLSPLELHEAYRTVDFPEAYDLFFYYKFRRGKIDCSKIYKELLEDYLDSAFIRDLFKHPSFDRASFFEAVCLYISEYKIPITTEYSSSFYDSKPEFFENVEIRRKLLEIEEIKKIYSGNLESEEEKLLFLVINEILNCEDGEFLISEGTKVSLGKNQIFVEKVLSSKCEKATECAFLKKDEKRTIDFCLRNLNFTVKHLKFIDFSYLSNKSLKIVVEEIINYLENEDEEDSSYYSIESTEESLGYLKEDPSKYFTINDIVQLVESDRLLLGEFYIERIEIYNPLFKVLSRELSSNMLNNFSLSKIEQEINPEELLDFVLSGFPSNPVLFWDLLLSSISLIRNTELVIFIEEILLKRNSKSSEIPTNTLPLLDFDSMPTTTQKVFSFTFPNLFVEISKKKFEYEDLIYQEACNKIENVKCRMNKTSVDYSLKITYVFGGDEFVGYLKIPFDYPFKRPVFSTNVEKNSLLNLKISELLRKTSKFMSIIDLWKMNIDKKVAGAKECLFCYFILHTTDGSFPEYACIHCNNKFHNRCIERWVSSYNKRTCPLCRQPIPIY</sequence>
<evidence type="ECO:0000313" key="7">
    <source>
        <dbReference type="Proteomes" id="UP000740883"/>
    </source>
</evidence>
<dbReference type="AlphaFoldDB" id="A0A9P6KXL9"/>